<protein>
    <submittedName>
        <fullName evidence="2">Uncharacterized protein</fullName>
    </submittedName>
</protein>
<reference evidence="2 3" key="1">
    <citation type="journal article" date="2015" name="PLoS Pathog.">
        <title>Leptomonas seymouri: Adaptations to the Dixenous Life Cycle Analyzed by Genome Sequencing, Transcriptome Profiling and Co-infection with Leishmania donovani.</title>
        <authorList>
            <person name="Kraeva N."/>
            <person name="Butenko A."/>
            <person name="Hlavacova J."/>
            <person name="Kostygov A."/>
            <person name="Myskova J."/>
            <person name="Grybchuk D."/>
            <person name="Lestinova T."/>
            <person name="Votypka J."/>
            <person name="Volf P."/>
            <person name="Opperdoes F."/>
            <person name="Flegontov P."/>
            <person name="Lukes J."/>
            <person name="Yurchenko V."/>
        </authorList>
    </citation>
    <scope>NUCLEOTIDE SEQUENCE [LARGE SCALE GENOMIC DNA]</scope>
    <source>
        <strain evidence="2 3">ATCC 30220</strain>
    </source>
</reference>
<dbReference type="AlphaFoldDB" id="A0A0N0P6Z6"/>
<gene>
    <name evidence="2" type="ORF">ABL78_2693</name>
</gene>
<name>A0A0N0P6Z6_LEPSE</name>
<keyword evidence="3" id="KW-1185">Reference proteome</keyword>
<evidence type="ECO:0000313" key="2">
    <source>
        <dbReference type="EMBL" id="KPI88189.1"/>
    </source>
</evidence>
<dbReference type="OMA" id="DIRYMHA"/>
<dbReference type="EMBL" id="LJSK01000058">
    <property type="protein sequence ID" value="KPI88189.1"/>
    <property type="molecule type" value="Genomic_DNA"/>
</dbReference>
<proteinExistence type="predicted"/>
<keyword evidence="1" id="KW-1133">Transmembrane helix</keyword>
<dbReference type="OrthoDB" id="269332at2759"/>
<comment type="caution">
    <text evidence="2">The sequence shown here is derived from an EMBL/GenBank/DDBJ whole genome shotgun (WGS) entry which is preliminary data.</text>
</comment>
<evidence type="ECO:0000256" key="1">
    <source>
        <dbReference type="SAM" id="Phobius"/>
    </source>
</evidence>
<keyword evidence="1" id="KW-0812">Transmembrane</keyword>
<evidence type="ECO:0000313" key="3">
    <source>
        <dbReference type="Proteomes" id="UP000038009"/>
    </source>
</evidence>
<dbReference type="Proteomes" id="UP000038009">
    <property type="component" value="Unassembled WGS sequence"/>
</dbReference>
<accession>A0A0N0P6Z6</accession>
<sequence length="210" mass="23978">MDLYDLSTSMASTEIPSDSNETSVNWTRLNYAQTVVSLATAVGLVIITLIDLLYRSTSRHNKLLRVTRDTRFDGAYILGKSAKSRARMILESGLKTHEFRIRNPPQYSRVVPAVVSDSRDTKQDCVEMLSKVRVILSKSYGRSAELMSMRCCLTCVKGALPNEQSERFLRIYERVMFCSHRVNGDEKIVTSDDIRYMHAFFYNSVLKVLQ</sequence>
<organism evidence="2 3">
    <name type="scientific">Leptomonas seymouri</name>
    <dbReference type="NCBI Taxonomy" id="5684"/>
    <lineage>
        <taxon>Eukaryota</taxon>
        <taxon>Discoba</taxon>
        <taxon>Euglenozoa</taxon>
        <taxon>Kinetoplastea</taxon>
        <taxon>Metakinetoplastina</taxon>
        <taxon>Trypanosomatida</taxon>
        <taxon>Trypanosomatidae</taxon>
        <taxon>Leishmaniinae</taxon>
        <taxon>Leptomonas</taxon>
    </lineage>
</organism>
<feature type="transmembrane region" description="Helical" evidence="1">
    <location>
        <begin position="31"/>
        <end position="54"/>
    </location>
</feature>
<dbReference type="VEuPathDB" id="TriTrypDB:Lsey_0058_0080"/>
<keyword evidence="1" id="KW-0472">Membrane</keyword>